<dbReference type="Pfam" id="PF10975">
    <property type="entry name" value="DUF2802"/>
    <property type="match status" value="1"/>
</dbReference>
<keyword evidence="2" id="KW-0472">Membrane</keyword>
<comment type="caution">
    <text evidence="3">The sequence shown here is derived from an EMBL/GenBank/DDBJ whole genome shotgun (WGS) entry which is preliminary data.</text>
</comment>
<keyword evidence="4" id="KW-1185">Reference proteome</keyword>
<keyword evidence="2" id="KW-1133">Transmembrane helix</keyword>
<protein>
    <submittedName>
        <fullName evidence="3">DUF2802 domain-containing protein</fullName>
    </submittedName>
</protein>
<dbReference type="Proteomes" id="UP001596364">
    <property type="component" value="Unassembled WGS sequence"/>
</dbReference>
<evidence type="ECO:0000256" key="1">
    <source>
        <dbReference type="SAM" id="Coils"/>
    </source>
</evidence>
<keyword evidence="2" id="KW-0812">Transmembrane</keyword>
<name>A0ABW1XJG0_9ALTE</name>
<keyword evidence="1" id="KW-0175">Coiled coil</keyword>
<evidence type="ECO:0000313" key="3">
    <source>
        <dbReference type="EMBL" id="MFC6439390.1"/>
    </source>
</evidence>
<reference evidence="4" key="1">
    <citation type="journal article" date="2019" name="Int. J. Syst. Evol. Microbiol.">
        <title>The Global Catalogue of Microorganisms (GCM) 10K type strain sequencing project: providing services to taxonomists for standard genome sequencing and annotation.</title>
        <authorList>
            <consortium name="The Broad Institute Genomics Platform"/>
            <consortium name="The Broad Institute Genome Sequencing Center for Infectious Disease"/>
            <person name="Wu L."/>
            <person name="Ma J."/>
        </authorList>
    </citation>
    <scope>NUCLEOTIDE SEQUENCE [LARGE SCALE GENOMIC DNA]</scope>
    <source>
        <strain evidence="4">CGMCC 1.16031</strain>
    </source>
</reference>
<feature type="transmembrane region" description="Helical" evidence="2">
    <location>
        <begin position="6"/>
        <end position="29"/>
    </location>
</feature>
<accession>A0ABW1XJG0</accession>
<dbReference type="EMBL" id="JBHSUS010000001">
    <property type="protein sequence ID" value="MFC6439390.1"/>
    <property type="molecule type" value="Genomic_DNA"/>
</dbReference>
<organism evidence="3 4">
    <name type="scientific">Pseudobowmanella zhangzhouensis</name>
    <dbReference type="NCBI Taxonomy" id="1537679"/>
    <lineage>
        <taxon>Bacteria</taxon>
        <taxon>Pseudomonadati</taxon>
        <taxon>Pseudomonadota</taxon>
        <taxon>Gammaproteobacteria</taxon>
        <taxon>Alteromonadales</taxon>
        <taxon>Alteromonadaceae</taxon>
    </lineage>
</organism>
<evidence type="ECO:0000313" key="4">
    <source>
        <dbReference type="Proteomes" id="UP001596364"/>
    </source>
</evidence>
<dbReference type="InterPro" id="IPR021244">
    <property type="entry name" value="DUF2802"/>
</dbReference>
<dbReference type="RefSeq" id="WP_131257317.1">
    <property type="nucleotide sequence ID" value="NZ_JBHSUS010000001.1"/>
</dbReference>
<gene>
    <name evidence="3" type="ORF">ACFP85_04400</name>
</gene>
<proteinExistence type="predicted"/>
<sequence length="139" mass="15547">MIPDALHSLITLVLAALLVVALGLIFSAYRQLAELRRQSDEQRRQQRELQLALQDATEQIHETRTGSLGVGKTVRDLIGQLQQTQIRQEKLEEQDPDLRLYGKATRMAAQGASAVEIVQECELPLAEAELLVNLHKQAN</sequence>
<evidence type="ECO:0000256" key="2">
    <source>
        <dbReference type="SAM" id="Phobius"/>
    </source>
</evidence>
<feature type="coiled-coil region" evidence="1">
    <location>
        <begin position="32"/>
        <end position="94"/>
    </location>
</feature>